<dbReference type="PROSITE" id="PS50404">
    <property type="entry name" value="GST_NTER"/>
    <property type="match status" value="2"/>
</dbReference>
<dbReference type="InterPro" id="IPR011767">
    <property type="entry name" value="GLR_AS"/>
</dbReference>
<accession>A0A423PMS1</accession>
<evidence type="ECO:0000313" key="2">
    <source>
        <dbReference type="EMBL" id="ROO26877.1"/>
    </source>
</evidence>
<evidence type="ECO:0000313" key="3">
    <source>
        <dbReference type="Proteomes" id="UP000285310"/>
    </source>
</evidence>
<dbReference type="RefSeq" id="WP_221180211.1">
    <property type="nucleotide sequence ID" value="NZ_AYKG01000032.1"/>
</dbReference>
<dbReference type="AlphaFoldDB" id="A0A423PMS1"/>
<feature type="domain" description="GST N-terminal" evidence="1">
    <location>
        <begin position="30"/>
        <end position="112"/>
    </location>
</feature>
<dbReference type="EMBL" id="AYKG01000032">
    <property type="protein sequence ID" value="ROO26877.1"/>
    <property type="molecule type" value="Genomic_DNA"/>
</dbReference>
<dbReference type="InParanoid" id="A0A423PMS1"/>
<dbReference type="PANTHER" id="PTHR45288">
    <property type="entry name" value="THIOREDOXIN FAMILY PROTEIN"/>
    <property type="match status" value="1"/>
</dbReference>
<dbReference type="InterPro" id="IPR040079">
    <property type="entry name" value="Glutathione_S-Trfase"/>
</dbReference>
<dbReference type="Pfam" id="PF13417">
    <property type="entry name" value="GST_N_3"/>
    <property type="match status" value="2"/>
</dbReference>
<evidence type="ECO:0000259" key="1">
    <source>
        <dbReference type="PROSITE" id="PS50404"/>
    </source>
</evidence>
<dbReference type="PANTHER" id="PTHR45288:SF2">
    <property type="entry name" value="THIOREDOXIN FAMILY PROTEIN"/>
    <property type="match status" value="1"/>
</dbReference>
<dbReference type="SUPFAM" id="SSF52833">
    <property type="entry name" value="Thioredoxin-like"/>
    <property type="match status" value="2"/>
</dbReference>
<proteinExistence type="predicted"/>
<dbReference type="Proteomes" id="UP000285310">
    <property type="component" value="Unassembled WGS sequence"/>
</dbReference>
<dbReference type="Gene3D" id="3.40.30.10">
    <property type="entry name" value="Glutaredoxin"/>
    <property type="match status" value="2"/>
</dbReference>
<dbReference type="InterPro" id="IPR004045">
    <property type="entry name" value="Glutathione_S-Trfase_N"/>
</dbReference>
<name>A0A423PMS1_9GAMM</name>
<comment type="caution">
    <text evidence="2">The sequence shown here is derived from an EMBL/GenBank/DDBJ whole genome shotgun (WGS) entry which is preliminary data.</text>
</comment>
<dbReference type="SFLD" id="SFLDG01181">
    <property type="entry name" value="SUF2"/>
    <property type="match status" value="1"/>
</dbReference>
<feature type="domain" description="GST N-terminal" evidence="1">
    <location>
        <begin position="152"/>
        <end position="251"/>
    </location>
</feature>
<dbReference type="SFLD" id="SFLDG01202">
    <property type="entry name" value="SUF2.2"/>
    <property type="match status" value="1"/>
</dbReference>
<dbReference type="InterPro" id="IPR036249">
    <property type="entry name" value="Thioredoxin-like_sf"/>
</dbReference>
<organism evidence="2 3">
    <name type="scientific">Salinisphaera japonica YTM-1</name>
    <dbReference type="NCBI Taxonomy" id="1209778"/>
    <lineage>
        <taxon>Bacteria</taxon>
        <taxon>Pseudomonadati</taxon>
        <taxon>Pseudomonadota</taxon>
        <taxon>Gammaproteobacteria</taxon>
        <taxon>Salinisphaerales</taxon>
        <taxon>Salinisphaeraceae</taxon>
        <taxon>Salinisphaera</taxon>
    </lineage>
</organism>
<dbReference type="SFLD" id="SFLDS00019">
    <property type="entry name" value="Glutathione_Transferase_(cytos"/>
    <property type="match status" value="1"/>
</dbReference>
<reference evidence="2 3" key="1">
    <citation type="submission" date="2013-10" db="EMBL/GenBank/DDBJ databases">
        <title>Salinisphaera japonica YTM-1 Genome Sequencing.</title>
        <authorList>
            <person name="Lai Q."/>
            <person name="Li C."/>
            <person name="Shao Z."/>
        </authorList>
    </citation>
    <scope>NUCLEOTIDE SEQUENCE [LARGE SCALE GENOMIC DNA]</scope>
    <source>
        <strain evidence="2 3">YTM-1</strain>
    </source>
</reference>
<keyword evidence="3" id="KW-1185">Reference proteome</keyword>
<protein>
    <recommendedName>
        <fullName evidence="1">GST N-terminal domain-containing protein</fullName>
    </recommendedName>
</protein>
<sequence>MRNTLTSVMASTLAGWRGTIAAKGTRQPPLMLQLYEYEACPFCRMVRQALTELDLDAVILPCPRGGTRFRPQAEQVGGRAQFPLLVDDNTNDVIYESRDIIDHLARTYGQGNGAKIAAPGMIGQIGASLASLTRGMAGMHAANRQGAAPPRELPELYSFESSPYARRVREVLCELEVPYVLRNAGKATKADMGPPWVRQTFFADAPVEGRNRQILFDETGRLQVPYLVDPNTETALFESADIEAYLRSTYG</sequence>
<dbReference type="PROSITE" id="PS00195">
    <property type="entry name" value="GLUTAREDOXIN_1"/>
    <property type="match status" value="1"/>
</dbReference>
<gene>
    <name evidence="2" type="ORF">SAJA_10410</name>
</gene>